<feature type="compositionally biased region" description="Low complexity" evidence="2">
    <location>
        <begin position="177"/>
        <end position="194"/>
    </location>
</feature>
<feature type="region of interest" description="Disordered" evidence="2">
    <location>
        <begin position="165"/>
        <end position="233"/>
    </location>
</feature>
<evidence type="ECO:0000256" key="1">
    <source>
        <dbReference type="SAM" id="Coils"/>
    </source>
</evidence>
<evidence type="ECO:0000313" key="3">
    <source>
        <dbReference type="EMBL" id="KAK4461947.1"/>
    </source>
</evidence>
<accession>A0AAV9HR31</accession>
<sequence length="349" mass="39387">MFVVENLKRIIGGLYYRLAEEQEVEDAQMENLDFMRAADSLVDVDRLTGESAARDMQRTEEQLETTQWIIEDLNDQLDEAISQWSSLSGSEGERREEEMGSLPWPGFPGPPQVVSERTTSSSSSSFYTAESSWGSGWQRNGVRGTLDDPGVGAFARYHHQYAQQCSAGSVKPEQLLETETNGRSTSSESTGRTSFAETLRGSYQHHNQHHHHHHQQQERPAPAETQSSVRYPLGVGSTGTFSECLRALYQQQHQQESRITSDETQSVRSSLDSSDGPRSTGSVDFWLTPDYDPFFWEKHLGGRDIWAEKKVGNNSRAQVSGQGQYHERPVSPKTVVPRSWNPYERVGWI</sequence>
<organism evidence="3 4">
    <name type="scientific">Cladorrhinum samala</name>
    <dbReference type="NCBI Taxonomy" id="585594"/>
    <lineage>
        <taxon>Eukaryota</taxon>
        <taxon>Fungi</taxon>
        <taxon>Dikarya</taxon>
        <taxon>Ascomycota</taxon>
        <taxon>Pezizomycotina</taxon>
        <taxon>Sordariomycetes</taxon>
        <taxon>Sordariomycetidae</taxon>
        <taxon>Sordariales</taxon>
        <taxon>Podosporaceae</taxon>
        <taxon>Cladorrhinum</taxon>
    </lineage>
</organism>
<dbReference type="EMBL" id="MU864980">
    <property type="protein sequence ID" value="KAK4461947.1"/>
    <property type="molecule type" value="Genomic_DNA"/>
</dbReference>
<comment type="caution">
    <text evidence="3">The sequence shown here is derived from an EMBL/GenBank/DDBJ whole genome shotgun (WGS) entry which is preliminary data.</text>
</comment>
<keyword evidence="4" id="KW-1185">Reference proteome</keyword>
<name>A0AAV9HR31_9PEZI</name>
<proteinExistence type="predicted"/>
<feature type="region of interest" description="Disordered" evidence="2">
    <location>
        <begin position="255"/>
        <end position="280"/>
    </location>
</feature>
<gene>
    <name evidence="3" type="ORF">QBC42DRAFT_251957</name>
</gene>
<feature type="compositionally biased region" description="Polar residues" evidence="2">
    <location>
        <begin position="262"/>
        <end position="280"/>
    </location>
</feature>
<reference evidence="3" key="1">
    <citation type="journal article" date="2023" name="Mol. Phylogenet. Evol.">
        <title>Genome-scale phylogeny and comparative genomics of the fungal order Sordariales.</title>
        <authorList>
            <person name="Hensen N."/>
            <person name="Bonometti L."/>
            <person name="Westerberg I."/>
            <person name="Brannstrom I.O."/>
            <person name="Guillou S."/>
            <person name="Cros-Aarteil S."/>
            <person name="Calhoun S."/>
            <person name="Haridas S."/>
            <person name="Kuo A."/>
            <person name="Mondo S."/>
            <person name="Pangilinan J."/>
            <person name="Riley R."/>
            <person name="LaButti K."/>
            <person name="Andreopoulos B."/>
            <person name="Lipzen A."/>
            <person name="Chen C."/>
            <person name="Yan M."/>
            <person name="Daum C."/>
            <person name="Ng V."/>
            <person name="Clum A."/>
            <person name="Steindorff A."/>
            <person name="Ohm R.A."/>
            <person name="Martin F."/>
            <person name="Silar P."/>
            <person name="Natvig D.O."/>
            <person name="Lalanne C."/>
            <person name="Gautier V."/>
            <person name="Ament-Velasquez S.L."/>
            <person name="Kruys A."/>
            <person name="Hutchinson M.I."/>
            <person name="Powell A.J."/>
            <person name="Barry K."/>
            <person name="Miller A.N."/>
            <person name="Grigoriev I.V."/>
            <person name="Debuchy R."/>
            <person name="Gladieux P."/>
            <person name="Hiltunen Thoren M."/>
            <person name="Johannesson H."/>
        </authorList>
    </citation>
    <scope>NUCLEOTIDE SEQUENCE</scope>
    <source>
        <strain evidence="3">PSN324</strain>
    </source>
</reference>
<protein>
    <submittedName>
        <fullName evidence="3">Uncharacterized protein</fullName>
    </submittedName>
</protein>
<feature type="region of interest" description="Disordered" evidence="2">
    <location>
        <begin position="85"/>
        <end position="141"/>
    </location>
</feature>
<evidence type="ECO:0000313" key="4">
    <source>
        <dbReference type="Proteomes" id="UP001321749"/>
    </source>
</evidence>
<evidence type="ECO:0000256" key="2">
    <source>
        <dbReference type="SAM" id="MobiDB-lite"/>
    </source>
</evidence>
<keyword evidence="1" id="KW-0175">Coiled coil</keyword>
<reference evidence="3" key="2">
    <citation type="submission" date="2023-06" db="EMBL/GenBank/DDBJ databases">
        <authorList>
            <consortium name="Lawrence Berkeley National Laboratory"/>
            <person name="Mondo S.J."/>
            <person name="Hensen N."/>
            <person name="Bonometti L."/>
            <person name="Westerberg I."/>
            <person name="Brannstrom I.O."/>
            <person name="Guillou S."/>
            <person name="Cros-Aarteil S."/>
            <person name="Calhoun S."/>
            <person name="Haridas S."/>
            <person name="Kuo A."/>
            <person name="Pangilinan J."/>
            <person name="Riley R."/>
            <person name="Labutti K."/>
            <person name="Andreopoulos B."/>
            <person name="Lipzen A."/>
            <person name="Chen C."/>
            <person name="Yanf M."/>
            <person name="Daum C."/>
            <person name="Ng V."/>
            <person name="Clum A."/>
            <person name="Steindorff A."/>
            <person name="Ohm R."/>
            <person name="Martin F."/>
            <person name="Silar P."/>
            <person name="Natvig D."/>
            <person name="Lalanne C."/>
            <person name="Gautier V."/>
            <person name="Ament-Velasquez S.L."/>
            <person name="Kruys A."/>
            <person name="Hutchinson M.I."/>
            <person name="Powell A.J."/>
            <person name="Barry K."/>
            <person name="Miller A.N."/>
            <person name="Grigoriev I.V."/>
            <person name="Debuchy R."/>
            <person name="Gladieux P."/>
            <person name="Thoren M.H."/>
            <person name="Johannesson H."/>
        </authorList>
    </citation>
    <scope>NUCLEOTIDE SEQUENCE</scope>
    <source>
        <strain evidence="3">PSN324</strain>
    </source>
</reference>
<dbReference type="Proteomes" id="UP001321749">
    <property type="component" value="Unassembled WGS sequence"/>
</dbReference>
<dbReference type="AlphaFoldDB" id="A0AAV9HR31"/>
<feature type="compositionally biased region" description="Low complexity" evidence="2">
    <location>
        <begin position="115"/>
        <end position="132"/>
    </location>
</feature>
<feature type="coiled-coil region" evidence="1">
    <location>
        <begin position="56"/>
        <end position="83"/>
    </location>
</feature>